<evidence type="ECO:0000313" key="2">
    <source>
        <dbReference type="EMBL" id="VEN64486.1"/>
    </source>
</evidence>
<keyword evidence="3" id="KW-1185">Reference proteome</keyword>
<evidence type="ECO:0000313" key="3">
    <source>
        <dbReference type="Proteomes" id="UP000410492"/>
    </source>
</evidence>
<dbReference type="AlphaFoldDB" id="A0A653DWC3"/>
<accession>A0A653DWC3</accession>
<organism evidence="2 3">
    <name type="scientific">Callosobruchus maculatus</name>
    <name type="common">Southern cowpea weevil</name>
    <name type="synonym">Pulse bruchid</name>
    <dbReference type="NCBI Taxonomy" id="64391"/>
    <lineage>
        <taxon>Eukaryota</taxon>
        <taxon>Metazoa</taxon>
        <taxon>Ecdysozoa</taxon>
        <taxon>Arthropoda</taxon>
        <taxon>Hexapoda</taxon>
        <taxon>Insecta</taxon>
        <taxon>Pterygota</taxon>
        <taxon>Neoptera</taxon>
        <taxon>Endopterygota</taxon>
        <taxon>Coleoptera</taxon>
        <taxon>Polyphaga</taxon>
        <taxon>Cucujiformia</taxon>
        <taxon>Chrysomeloidea</taxon>
        <taxon>Chrysomelidae</taxon>
        <taxon>Bruchinae</taxon>
        <taxon>Bruchini</taxon>
        <taxon>Callosobruchus</taxon>
    </lineage>
</organism>
<proteinExistence type="predicted"/>
<keyword evidence="1" id="KW-1133">Transmembrane helix</keyword>
<keyword evidence="1" id="KW-0472">Membrane</keyword>
<sequence>MFRAVLKVTMEFFNPFFLFYIFILLYVVTCQETTTERTIDRVLVGEEIKVPGHRHFDY</sequence>
<keyword evidence="1" id="KW-0812">Transmembrane</keyword>
<dbReference type="Proteomes" id="UP000410492">
    <property type="component" value="Unassembled WGS sequence"/>
</dbReference>
<feature type="transmembrane region" description="Helical" evidence="1">
    <location>
        <begin position="12"/>
        <end position="29"/>
    </location>
</feature>
<evidence type="ECO:0000256" key="1">
    <source>
        <dbReference type="SAM" id="Phobius"/>
    </source>
</evidence>
<dbReference type="EMBL" id="CAACVG010015462">
    <property type="protein sequence ID" value="VEN64486.1"/>
    <property type="molecule type" value="Genomic_DNA"/>
</dbReference>
<name>A0A653DWC3_CALMS</name>
<reference evidence="2 3" key="1">
    <citation type="submission" date="2019-01" db="EMBL/GenBank/DDBJ databases">
        <authorList>
            <person name="Sayadi A."/>
        </authorList>
    </citation>
    <scope>NUCLEOTIDE SEQUENCE [LARGE SCALE GENOMIC DNA]</scope>
</reference>
<gene>
    <name evidence="2" type="ORF">CALMAC_LOCUS20998</name>
</gene>
<protein>
    <submittedName>
        <fullName evidence="2">Uncharacterized protein</fullName>
    </submittedName>
</protein>